<dbReference type="PANTHER" id="PTHR12697:SF5">
    <property type="entry name" value="DEOXYHYPUSINE HYDROXYLASE"/>
    <property type="match status" value="1"/>
</dbReference>
<accession>A0A2M7YEC6</accession>
<name>A0A2M7YEC6_9BACT</name>
<dbReference type="InterPro" id="IPR004155">
    <property type="entry name" value="PBS_lyase_HEAT"/>
</dbReference>
<dbReference type="SUPFAM" id="SSF52317">
    <property type="entry name" value="Class I glutamine amidotransferase-like"/>
    <property type="match status" value="2"/>
</dbReference>
<protein>
    <recommendedName>
        <fullName evidence="1">Beta-galactosidase trimerisation domain-containing protein</fullName>
    </recommendedName>
</protein>
<dbReference type="Pfam" id="PF03130">
    <property type="entry name" value="HEAT_PBS"/>
    <property type="match status" value="1"/>
</dbReference>
<evidence type="ECO:0000313" key="3">
    <source>
        <dbReference type="Proteomes" id="UP000229213"/>
    </source>
</evidence>
<dbReference type="GO" id="GO:0004565">
    <property type="term" value="F:beta-galactosidase activity"/>
    <property type="evidence" value="ECO:0007669"/>
    <property type="project" value="InterPro"/>
</dbReference>
<evidence type="ECO:0000313" key="2">
    <source>
        <dbReference type="EMBL" id="PJA61289.1"/>
    </source>
</evidence>
<dbReference type="GO" id="GO:0016491">
    <property type="term" value="F:oxidoreductase activity"/>
    <property type="evidence" value="ECO:0007669"/>
    <property type="project" value="TreeGrafter"/>
</dbReference>
<proteinExistence type="predicted"/>
<organism evidence="2 3">
    <name type="scientific">bacterium (Candidatus Ratteibacteria) CG_4_9_14_3_um_filter_41_21</name>
    <dbReference type="NCBI Taxonomy" id="2014289"/>
    <lineage>
        <taxon>Bacteria</taxon>
        <taxon>Candidatus Ratteibacteria</taxon>
    </lineage>
</organism>
<gene>
    <name evidence="2" type="ORF">CO162_07085</name>
</gene>
<evidence type="ECO:0000259" key="1">
    <source>
        <dbReference type="Pfam" id="PF08532"/>
    </source>
</evidence>
<dbReference type="Pfam" id="PF08532">
    <property type="entry name" value="Glyco_hydro_42M"/>
    <property type="match status" value="1"/>
</dbReference>
<dbReference type="InterPro" id="IPR013738">
    <property type="entry name" value="Beta_galactosidase_Trimer"/>
</dbReference>
<dbReference type="Gene3D" id="3.40.50.880">
    <property type="match status" value="2"/>
</dbReference>
<dbReference type="Pfam" id="PF13646">
    <property type="entry name" value="HEAT_2"/>
    <property type="match status" value="1"/>
</dbReference>
<dbReference type="Gene3D" id="1.25.10.10">
    <property type="entry name" value="Leucine-rich Repeat Variant"/>
    <property type="match status" value="1"/>
</dbReference>
<feature type="domain" description="Beta-galactosidase trimerisation" evidence="1">
    <location>
        <begin position="1027"/>
        <end position="1210"/>
    </location>
</feature>
<dbReference type="EMBL" id="PFWI01000258">
    <property type="protein sequence ID" value="PJA61289.1"/>
    <property type="molecule type" value="Genomic_DNA"/>
</dbReference>
<dbReference type="PANTHER" id="PTHR12697">
    <property type="entry name" value="PBS LYASE HEAT-LIKE PROTEIN"/>
    <property type="match status" value="1"/>
</dbReference>
<dbReference type="Proteomes" id="UP000229213">
    <property type="component" value="Unassembled WGS sequence"/>
</dbReference>
<dbReference type="InterPro" id="IPR016024">
    <property type="entry name" value="ARM-type_fold"/>
</dbReference>
<reference evidence="3" key="1">
    <citation type="submission" date="2017-09" db="EMBL/GenBank/DDBJ databases">
        <title>Depth-based differentiation of microbial function through sediment-hosted aquifers and enrichment of novel symbionts in the deep terrestrial subsurface.</title>
        <authorList>
            <person name="Probst A.J."/>
            <person name="Ladd B."/>
            <person name="Jarett J.K."/>
            <person name="Geller-Mcgrath D.E."/>
            <person name="Sieber C.M.K."/>
            <person name="Emerson J.B."/>
            <person name="Anantharaman K."/>
            <person name="Thomas B.C."/>
            <person name="Malmstrom R."/>
            <person name="Stieglmeier M."/>
            <person name="Klingl A."/>
            <person name="Woyke T."/>
            <person name="Ryan C.M."/>
            <person name="Banfield J.F."/>
        </authorList>
    </citation>
    <scope>NUCLEOTIDE SEQUENCE [LARGE SCALE GENOMIC DNA]</scope>
</reference>
<dbReference type="GO" id="GO:0005975">
    <property type="term" value="P:carbohydrate metabolic process"/>
    <property type="evidence" value="ECO:0007669"/>
    <property type="project" value="InterPro"/>
</dbReference>
<dbReference type="CDD" id="cd03143">
    <property type="entry name" value="A4_beta-galactosidase_middle_domain"/>
    <property type="match status" value="1"/>
</dbReference>
<dbReference type="InterPro" id="IPR029062">
    <property type="entry name" value="Class_I_gatase-like"/>
</dbReference>
<comment type="caution">
    <text evidence="2">The sequence shown here is derived from an EMBL/GenBank/DDBJ whole genome shotgun (WGS) entry which is preliminary data.</text>
</comment>
<sequence length="1347" mass="153240">MNRLIVVFSLSLSILMGITGSGYAGEKIKAGIFSQDKGNVAVKEIARALEDKGIKVDTFKSKDVSEGKIYNYDVLFFGGGWSCYNWLDLQGRMHLVEFVQKRGGGVIFSMFRCGSAARSLIRPIFPEVAYAYNKSNGPGIMVVDKKHPVMRGIPEKFMTSFWDHAVMRIGPEGEVLAVDTNNDISIACGEVGKGRVVFIGPWIGIDKDGNPSYPLPSNDEILLLNSINWVTANRPSPQPSPTRGEGYKVEGISEEIKLKVLRREKILDWTHDERGISWYAGIMAIAMYPLEERLDDLLFRTKQLVGFAEETTLMKELLRIQERLFELKNQLQHNYQQAKKEKIAEINLMSVGELEREPVRDLSIRGNVSAQKLNQQRAEEWKNQLLFSYQIEPVEKEVARLEKLLAGNIEKVEEKEIVAERKKDARLIPQLIEQLQSKNSELREKAALELGRIGEKRAVKSLIEILKDTRYPVRRNAIYALGWMQAKESVPELLKLAKETKDVWTKRRVVEALGLIGDTNVTEYLIETLDNPDRFVRQNAILSLGWLGDKRAVPSLLKILQAPLTEVAKVKDIRNIGPHGIPIYQQDHQNVWSREEMLCTLRALGHIGERKAIPAIKEFIAQHKEEKLGGYYFSALRVEEAGSLALEEIEAGGRKERGVKQPEFLKGREDFYWLTGQYNAFYGRYLHYPSYPKEPEVAAGYIASSGGTGLIESDTTDEIEEWYPKADQYLAYLSQLGLKINPGWRRRGTAIFDKGGFERDILSWGKYPALGGFWAEEALWWEAAFRNDENFRRYLAQKYTLKQLLNFGIKDIAKLRCPEPTDEGRKEKFLFAEYMEYLAERGVETWQEAAEWLTALRKGTYLTFSLSQRYIGGKSTYISAYPRISQIIGANGPQDYGEHSYGNNFHLDMICDGEVRPALGEFYAHQADTPARVERGFASSFLHGQNFFVWWWGHIFKHAPDGNGGCNVFDKGRWEAAERQFRKGKAISDYLVPAESPKLICQIYSGRTSTLSYGTGSPDGLKGGRIFRYTQNQQSLWEALIQSHLPVDMIWLETITSQKLGRYKVAILSDGRSLKKEEIDCIKNWVKEGGILIATGGTTLHDQWDRPLTNYALSDVFGVNYVESEMTGPLKETLLYVERDLKPINGIGKVLIKDSNYLKYMEGKESAEYEKNIGYDVAKITTSKVIGVWADGTPAVVENRYDKGWSIFLSPVYPGLSHTTGGWTVDNLYKDFWDGSRELIAGCVRRALELTNAELPIEIKHCPKRLEVALKKQNDENRWIVHLLNMDPKISLMEGVEVSLNIPTGKKPKEIYYPYPGKEKVAYTVKGNVIRFKVRNFDVHEMVVVRY</sequence>
<dbReference type="InterPro" id="IPR011989">
    <property type="entry name" value="ARM-like"/>
</dbReference>
<dbReference type="SUPFAM" id="SSF48371">
    <property type="entry name" value="ARM repeat"/>
    <property type="match status" value="1"/>
</dbReference>
<dbReference type="SMART" id="SM00567">
    <property type="entry name" value="EZ_HEAT"/>
    <property type="match status" value="5"/>
</dbReference>